<name>A0ABV7ZLV9_9HELI</name>
<protein>
    <submittedName>
        <fullName evidence="3">DHH family phosphoesterase</fullName>
    </submittedName>
</protein>
<dbReference type="SUPFAM" id="SSF64182">
    <property type="entry name" value="DHH phosphoesterases"/>
    <property type="match status" value="1"/>
</dbReference>
<dbReference type="Gene3D" id="3.10.310.30">
    <property type="match status" value="1"/>
</dbReference>
<dbReference type="EMBL" id="JBHRZO010000048">
    <property type="protein sequence ID" value="MFC3848257.1"/>
    <property type="molecule type" value="Genomic_DNA"/>
</dbReference>
<proteinExistence type="predicted"/>
<evidence type="ECO:0000259" key="1">
    <source>
        <dbReference type="Pfam" id="PF01368"/>
    </source>
</evidence>
<dbReference type="InterPro" id="IPR003156">
    <property type="entry name" value="DHHA1_dom"/>
</dbReference>
<feature type="domain" description="DHHA1" evidence="2">
    <location>
        <begin position="351"/>
        <end position="431"/>
    </location>
</feature>
<dbReference type="InterPro" id="IPR038763">
    <property type="entry name" value="DHH_sf"/>
</dbReference>
<comment type="caution">
    <text evidence="3">The sequence shown here is derived from an EMBL/GenBank/DDBJ whole genome shotgun (WGS) entry which is preliminary data.</text>
</comment>
<feature type="domain" description="DDH" evidence="1">
    <location>
        <begin position="49"/>
        <end position="204"/>
    </location>
</feature>
<keyword evidence="4" id="KW-1185">Reference proteome</keyword>
<dbReference type="InterPro" id="IPR051673">
    <property type="entry name" value="SSDNA_exonuclease_RecJ"/>
</dbReference>
<evidence type="ECO:0000259" key="2">
    <source>
        <dbReference type="Pfam" id="PF02272"/>
    </source>
</evidence>
<dbReference type="Proteomes" id="UP001595783">
    <property type="component" value="Unassembled WGS sequence"/>
</dbReference>
<dbReference type="Pfam" id="PF02272">
    <property type="entry name" value="DHHA1"/>
    <property type="match status" value="1"/>
</dbReference>
<dbReference type="PANTHER" id="PTHR30255:SF2">
    <property type="entry name" value="SINGLE-STRANDED-DNA-SPECIFIC EXONUCLEASE RECJ"/>
    <property type="match status" value="1"/>
</dbReference>
<dbReference type="InterPro" id="IPR001667">
    <property type="entry name" value="DDH_dom"/>
</dbReference>
<dbReference type="Gene3D" id="3.90.1640.30">
    <property type="match status" value="2"/>
</dbReference>
<accession>A0ABV7ZLV9</accession>
<reference evidence="4" key="1">
    <citation type="journal article" date="2019" name="Int. J. Syst. Evol. Microbiol.">
        <title>The Global Catalogue of Microorganisms (GCM) 10K type strain sequencing project: providing services to taxonomists for standard genome sequencing and annotation.</title>
        <authorList>
            <consortium name="The Broad Institute Genomics Platform"/>
            <consortium name="The Broad Institute Genome Sequencing Center for Infectious Disease"/>
            <person name="Wu L."/>
            <person name="Ma J."/>
        </authorList>
    </citation>
    <scope>NUCLEOTIDE SEQUENCE [LARGE SCALE GENOMIC DNA]</scope>
    <source>
        <strain evidence="4">CCUG 53816</strain>
    </source>
</reference>
<evidence type="ECO:0000313" key="4">
    <source>
        <dbReference type="Proteomes" id="UP001595783"/>
    </source>
</evidence>
<dbReference type="PANTHER" id="PTHR30255">
    <property type="entry name" value="SINGLE-STRANDED-DNA-SPECIFIC EXONUCLEASE RECJ"/>
    <property type="match status" value="1"/>
</dbReference>
<evidence type="ECO:0000313" key="3">
    <source>
        <dbReference type="EMBL" id="MFC3848257.1"/>
    </source>
</evidence>
<sequence>MLEAFRAHIANITKDDGKHKFSLESVLEMGAVSQALSLLHGAIQTQRQIILGGDYDCDGMSGTALVLYFLRHVIKHPKLAYIIPRRNTDSYGMSVELLEEYAQKRRLVRTRYAQGQLAGGEPLDFHNSLFLTIDNGATILDAVCDFLHAHNTPLILSDHHEFLEGRIPACDAFVHPLLSDNHPFHGISGACVGYLLMLAYAKRYHIKMRPQDWTYMQVLAGLSTIGDMMDLSTPYNRHLVQRMDHTLQTSMPANLAQLYQLKSRSYPQKYKLSMLSWDIIAPINAVGRMDGIEGCVHCSVVVDLLSNTEANPHYAHLLLQAHQQRKDLIAQTQESLKAVVCGGVVHAGGAIARGLMGLIANQLLEQHASRMSLCWRYEQESIEASLRSKEIDLIALLGHLQTSGINVMGGGHKRACGMVFESQQDFQDALIYLERHHAF</sequence>
<gene>
    <name evidence="3" type="ORF">ACFOPX_06965</name>
</gene>
<dbReference type="RefSeq" id="WP_199767600.1">
    <property type="nucleotide sequence ID" value="NZ_JBHRZO010000048.1"/>
</dbReference>
<organism evidence="3 4">
    <name type="scientific">Helicobacter baculiformis</name>
    <dbReference type="NCBI Taxonomy" id="427351"/>
    <lineage>
        <taxon>Bacteria</taxon>
        <taxon>Pseudomonadati</taxon>
        <taxon>Campylobacterota</taxon>
        <taxon>Epsilonproteobacteria</taxon>
        <taxon>Campylobacterales</taxon>
        <taxon>Helicobacteraceae</taxon>
        <taxon>Helicobacter</taxon>
    </lineage>
</organism>
<dbReference type="Pfam" id="PF01368">
    <property type="entry name" value="DHH"/>
    <property type="match status" value="1"/>
</dbReference>